<dbReference type="Pfam" id="PF01557">
    <property type="entry name" value="FAA_hydrolase"/>
    <property type="match status" value="1"/>
</dbReference>
<keyword evidence="5" id="KW-1185">Reference proteome</keyword>
<dbReference type="PANTHER" id="PTHR11820">
    <property type="entry name" value="ACYLPYRUVASE"/>
    <property type="match status" value="1"/>
</dbReference>
<dbReference type="Proteomes" id="UP000319257">
    <property type="component" value="Unassembled WGS sequence"/>
</dbReference>
<evidence type="ECO:0000313" key="5">
    <source>
        <dbReference type="Proteomes" id="UP000319257"/>
    </source>
</evidence>
<accession>A0A507B1S6</accession>
<evidence type="ECO:0000256" key="1">
    <source>
        <dbReference type="ARBA" id="ARBA00010211"/>
    </source>
</evidence>
<dbReference type="Gene3D" id="3.90.850.10">
    <property type="entry name" value="Fumarylacetoacetase-like, C-terminal domain"/>
    <property type="match status" value="1"/>
</dbReference>
<dbReference type="InterPro" id="IPR011234">
    <property type="entry name" value="Fumarylacetoacetase-like_C"/>
</dbReference>
<keyword evidence="2" id="KW-0479">Metal-binding</keyword>
<dbReference type="GO" id="GO:0046872">
    <property type="term" value="F:metal ion binding"/>
    <property type="evidence" value="ECO:0007669"/>
    <property type="project" value="UniProtKB-KW"/>
</dbReference>
<dbReference type="PANTHER" id="PTHR11820:SF7">
    <property type="entry name" value="ACYLPYRUVASE FAHD1, MITOCHONDRIAL"/>
    <property type="match status" value="1"/>
</dbReference>
<dbReference type="FunFam" id="3.90.850.10:FF:000002">
    <property type="entry name" value="2-hydroxyhepta-2,4-diene-1,7-dioate isomerase"/>
    <property type="match status" value="1"/>
</dbReference>
<dbReference type="GeneID" id="41973317"/>
<dbReference type="InParanoid" id="A0A507B1S6"/>
<gene>
    <name evidence="4" type="ORF">E0L32_005870</name>
</gene>
<feature type="domain" description="Fumarylacetoacetase-like C-terminal" evidence="3">
    <location>
        <begin position="51"/>
        <end position="260"/>
    </location>
</feature>
<reference evidence="4 5" key="1">
    <citation type="submission" date="2019-06" db="EMBL/GenBank/DDBJ databases">
        <title>Draft genome sequence of the filamentous fungus Phialemoniopsis curvata isolated from diesel fuel.</title>
        <authorList>
            <person name="Varaljay V.A."/>
            <person name="Lyon W.J."/>
            <person name="Crouch A.L."/>
            <person name="Drake C.E."/>
            <person name="Hollomon J.M."/>
            <person name="Nadeau L.J."/>
            <person name="Nunn H.S."/>
            <person name="Stevenson B.S."/>
            <person name="Bojanowski C.L."/>
            <person name="Crookes-Goodson W.J."/>
        </authorList>
    </citation>
    <scope>NUCLEOTIDE SEQUENCE [LARGE SCALE GENOMIC DNA]</scope>
    <source>
        <strain evidence="4 5">D216</strain>
    </source>
</reference>
<evidence type="ECO:0000259" key="3">
    <source>
        <dbReference type="Pfam" id="PF01557"/>
    </source>
</evidence>
<organism evidence="4 5">
    <name type="scientific">Thyridium curvatum</name>
    <dbReference type="NCBI Taxonomy" id="1093900"/>
    <lineage>
        <taxon>Eukaryota</taxon>
        <taxon>Fungi</taxon>
        <taxon>Dikarya</taxon>
        <taxon>Ascomycota</taxon>
        <taxon>Pezizomycotina</taxon>
        <taxon>Sordariomycetes</taxon>
        <taxon>Sordariomycetidae</taxon>
        <taxon>Thyridiales</taxon>
        <taxon>Thyridiaceae</taxon>
        <taxon>Thyridium</taxon>
    </lineage>
</organism>
<dbReference type="STRING" id="1093900.A0A507B1S6"/>
<evidence type="ECO:0000256" key="2">
    <source>
        <dbReference type="ARBA" id="ARBA00022723"/>
    </source>
</evidence>
<proteinExistence type="inferred from homology"/>
<sequence length="265" mass="28312">MKVIFEKLIRFKDDDGNVRYGEAPQGDDLVGQQVLVYDGEVLAPLPAAPIIYGIGLNYKTHIAEAKWPTPPNPSVFTKPPRALNGPFADVHIHPDCAQTMDYEGELAVIIGREIKNAASEAEALDAVLGYAAANDVSSRQWQMPEVSGGQHGYAKSFDGFAPLGPVITAAGKINPAKPGGLKLVTRVNGAGRQRVGTDDLLFGVGQLIMHLSRGATLDPGTVILTGTPGGVAAFMEPKAWLKDGDVVEVEIEGIGRIRNKYVFEQ</sequence>
<dbReference type="InterPro" id="IPR036663">
    <property type="entry name" value="Fumarylacetoacetase_C_sf"/>
</dbReference>
<name>A0A507B1S6_9PEZI</name>
<comment type="similarity">
    <text evidence="1">Belongs to the FAH family.</text>
</comment>
<dbReference type="SUPFAM" id="SSF56529">
    <property type="entry name" value="FAH"/>
    <property type="match status" value="1"/>
</dbReference>
<evidence type="ECO:0000313" key="4">
    <source>
        <dbReference type="EMBL" id="TPX13667.1"/>
    </source>
</evidence>
<dbReference type="RefSeq" id="XP_030995378.1">
    <property type="nucleotide sequence ID" value="XM_031140439.1"/>
</dbReference>
<protein>
    <recommendedName>
        <fullName evidence="3">Fumarylacetoacetase-like C-terminal domain-containing protein</fullName>
    </recommendedName>
</protein>
<dbReference type="EMBL" id="SKBQ01000032">
    <property type="protein sequence ID" value="TPX13667.1"/>
    <property type="molecule type" value="Genomic_DNA"/>
</dbReference>
<comment type="caution">
    <text evidence="4">The sequence shown here is derived from an EMBL/GenBank/DDBJ whole genome shotgun (WGS) entry which is preliminary data.</text>
</comment>
<dbReference type="OrthoDB" id="411064at2759"/>
<dbReference type="GO" id="GO:0050163">
    <property type="term" value="F:oxaloacetate tautomerase activity"/>
    <property type="evidence" value="ECO:0007669"/>
    <property type="project" value="UniProtKB-ARBA"/>
</dbReference>
<dbReference type="AlphaFoldDB" id="A0A507B1S6"/>
<dbReference type="GO" id="GO:0018773">
    <property type="term" value="F:acetylpyruvate hydrolase activity"/>
    <property type="evidence" value="ECO:0007669"/>
    <property type="project" value="TreeGrafter"/>
</dbReference>
<dbReference type="GO" id="GO:0006107">
    <property type="term" value="P:oxaloacetate metabolic process"/>
    <property type="evidence" value="ECO:0007669"/>
    <property type="project" value="UniProtKB-ARBA"/>
</dbReference>